<sequence>MNKAQIEIYYCRQCNWMLRSAWLSQELLHTFSEEIEYVALHPDTGGRFEIFCNGVQIWERKQEGGFPEAKVLKQRVRDLIDPERDLGHVDRPSSSTQINLSPNDSE</sequence>
<evidence type="ECO:0000256" key="2">
    <source>
        <dbReference type="SAM" id="MobiDB-lite"/>
    </source>
</evidence>
<proteinExistence type="predicted"/>
<dbReference type="RefSeq" id="WP_089071662.1">
    <property type="nucleotide sequence ID" value="NZ_CAWNXB010000018.1"/>
</dbReference>
<evidence type="ECO:0000313" key="4">
    <source>
        <dbReference type="Proteomes" id="UP000198371"/>
    </source>
</evidence>
<evidence type="ECO:0000313" key="3">
    <source>
        <dbReference type="EMBL" id="ASK55836.1"/>
    </source>
</evidence>
<evidence type="ECO:0000256" key="1">
    <source>
        <dbReference type="ARBA" id="ARBA00023284"/>
    </source>
</evidence>
<protein>
    <submittedName>
        <fullName evidence="3">Selenoprotein W-like protein</fullName>
    </submittedName>
</protein>
<dbReference type="KEGG" id="vti:CEQ48_13990"/>
<keyword evidence="1" id="KW-0676">Redox-active center</keyword>
<dbReference type="PANTHER" id="PTHR36417">
    <property type="entry name" value="SELENOPROTEIN DOMAIN PROTEIN (AFU_ORTHOLOGUE AFUA_1G05220)"/>
    <property type="match status" value="1"/>
</dbReference>
<dbReference type="Proteomes" id="UP000198371">
    <property type="component" value="Chromosome 1"/>
</dbReference>
<accession>A0AAU8WVV6</accession>
<reference evidence="3 4" key="2">
    <citation type="submission" date="2017-06" db="EMBL/GenBank/DDBJ databases">
        <title>Complete genome sequence of Vibrio sp. 2521-89, a close relative of Vibrio cholerae isolated from lake water in New Mexico, USA.</title>
        <authorList>
            <person name="Liang K."/>
            <person name="Orata F.D."/>
            <person name="Winkjer N.S."/>
            <person name="Tarr C.L."/>
            <person name="Boucher Y."/>
        </authorList>
    </citation>
    <scope>NUCLEOTIDE SEQUENCE [LARGE SCALE GENOMIC DNA]</scope>
    <source>
        <strain evidence="3 4">2521-89</strain>
    </source>
</reference>
<reference evidence="4" key="1">
    <citation type="journal article" date="2017" name="Genome Announc.">
        <title>Complete Genome Sequence of Vibrio sp. Strain 2521-89, a Close Relative of Vibrio cholerae Isolated from Lake Water in New Mexico, USA.</title>
        <authorList>
            <person name="Liang K."/>
            <person name="Orata F.D."/>
            <person name="Winkjer N.S."/>
            <person name="Rowe L.A."/>
            <person name="Tarr C.L."/>
            <person name="Boucher Y."/>
        </authorList>
    </citation>
    <scope>NUCLEOTIDE SEQUENCE [LARGE SCALE GENOMIC DNA]</scope>
    <source>
        <strain evidence="4">2521-89</strain>
    </source>
</reference>
<feature type="region of interest" description="Disordered" evidence="2">
    <location>
        <begin position="83"/>
        <end position="106"/>
    </location>
</feature>
<dbReference type="InterPro" id="IPR011893">
    <property type="entry name" value="Selenoprotein_Rdx-typ"/>
</dbReference>
<dbReference type="Pfam" id="PF10262">
    <property type="entry name" value="Rdx"/>
    <property type="match status" value="1"/>
</dbReference>
<keyword evidence="4" id="KW-1185">Reference proteome</keyword>
<organism evidence="3 4">
    <name type="scientific">Vibrio tarriae</name>
    <dbReference type="NCBI Taxonomy" id="2014742"/>
    <lineage>
        <taxon>Bacteria</taxon>
        <taxon>Pseudomonadati</taxon>
        <taxon>Pseudomonadota</taxon>
        <taxon>Gammaproteobacteria</taxon>
        <taxon>Vibrionales</taxon>
        <taxon>Vibrionaceae</taxon>
        <taxon>Vibrio</taxon>
    </lineage>
</organism>
<dbReference type="NCBIfam" id="TIGR02174">
    <property type="entry name" value="CXXU_selWTH"/>
    <property type="match status" value="1"/>
</dbReference>
<gene>
    <name evidence="3" type="ORF">CEQ48_13990</name>
</gene>
<dbReference type="Gene3D" id="3.40.30.10">
    <property type="entry name" value="Glutaredoxin"/>
    <property type="match status" value="1"/>
</dbReference>
<dbReference type="PANTHER" id="PTHR36417:SF2">
    <property type="entry name" value="SELENOPROTEIN DOMAIN PROTEIN (AFU_ORTHOLOGUE AFUA_1G05220)"/>
    <property type="match status" value="1"/>
</dbReference>
<dbReference type="InterPro" id="IPR036249">
    <property type="entry name" value="Thioredoxin-like_sf"/>
</dbReference>
<dbReference type="SUPFAM" id="SSF52833">
    <property type="entry name" value="Thioredoxin-like"/>
    <property type="match status" value="1"/>
</dbReference>
<name>A0AAU8WVV6_9VIBR</name>
<dbReference type="EMBL" id="CP022353">
    <property type="protein sequence ID" value="ASK55836.1"/>
    <property type="molecule type" value="Genomic_DNA"/>
</dbReference>
<feature type="compositionally biased region" description="Polar residues" evidence="2">
    <location>
        <begin position="92"/>
        <end position="106"/>
    </location>
</feature>
<dbReference type="AlphaFoldDB" id="A0AAU8WVV6"/>